<gene>
    <name evidence="3" type="ORF">Glove_363g23</name>
</gene>
<evidence type="ECO:0000256" key="2">
    <source>
        <dbReference type="SAM" id="Phobius"/>
    </source>
</evidence>
<dbReference type="OrthoDB" id="2442342at2759"/>
<keyword evidence="4" id="KW-1185">Reference proteome</keyword>
<keyword evidence="2" id="KW-0812">Transmembrane</keyword>
<feature type="region of interest" description="Disordered" evidence="1">
    <location>
        <begin position="17"/>
        <end position="52"/>
    </location>
</feature>
<accession>A0A397HE05</accession>
<organism evidence="3 4">
    <name type="scientific">Diversispora epigaea</name>
    <dbReference type="NCBI Taxonomy" id="1348612"/>
    <lineage>
        <taxon>Eukaryota</taxon>
        <taxon>Fungi</taxon>
        <taxon>Fungi incertae sedis</taxon>
        <taxon>Mucoromycota</taxon>
        <taxon>Glomeromycotina</taxon>
        <taxon>Glomeromycetes</taxon>
        <taxon>Diversisporales</taxon>
        <taxon>Diversisporaceae</taxon>
        <taxon>Diversispora</taxon>
    </lineage>
</organism>
<keyword evidence="2" id="KW-1133">Transmembrane helix</keyword>
<evidence type="ECO:0000313" key="4">
    <source>
        <dbReference type="Proteomes" id="UP000266861"/>
    </source>
</evidence>
<evidence type="ECO:0000313" key="3">
    <source>
        <dbReference type="EMBL" id="RHZ59523.1"/>
    </source>
</evidence>
<feature type="compositionally biased region" description="Polar residues" evidence="1">
    <location>
        <begin position="18"/>
        <end position="30"/>
    </location>
</feature>
<name>A0A397HE05_9GLOM</name>
<evidence type="ECO:0000256" key="1">
    <source>
        <dbReference type="SAM" id="MobiDB-lite"/>
    </source>
</evidence>
<sequence length="123" mass="14229">MKIISRKVENLSDEFDWSFNNAHSTPNTKNPRPGNDNEKSSSEFPPPSDVGFKDDVKLKFDFTNIEKELLQELTNEVLFLIIVLNSPCLYPAYIFIIQEWQMVTRKNPYTITDPVLPIEVLPL</sequence>
<dbReference type="Proteomes" id="UP000266861">
    <property type="component" value="Unassembled WGS sequence"/>
</dbReference>
<dbReference type="EMBL" id="PQFF01000329">
    <property type="protein sequence ID" value="RHZ59523.1"/>
    <property type="molecule type" value="Genomic_DNA"/>
</dbReference>
<protein>
    <submittedName>
        <fullName evidence="3">Uncharacterized protein</fullName>
    </submittedName>
</protein>
<comment type="caution">
    <text evidence="3">The sequence shown here is derived from an EMBL/GenBank/DDBJ whole genome shotgun (WGS) entry which is preliminary data.</text>
</comment>
<feature type="transmembrane region" description="Helical" evidence="2">
    <location>
        <begin position="77"/>
        <end position="96"/>
    </location>
</feature>
<proteinExistence type="predicted"/>
<dbReference type="AlphaFoldDB" id="A0A397HE05"/>
<reference evidence="3 4" key="1">
    <citation type="submission" date="2018-08" db="EMBL/GenBank/DDBJ databases">
        <title>Genome and evolution of the arbuscular mycorrhizal fungus Diversispora epigaea (formerly Glomus versiforme) and its bacterial endosymbionts.</title>
        <authorList>
            <person name="Sun X."/>
            <person name="Fei Z."/>
            <person name="Harrison M."/>
        </authorList>
    </citation>
    <scope>NUCLEOTIDE SEQUENCE [LARGE SCALE GENOMIC DNA]</scope>
    <source>
        <strain evidence="3 4">IT104</strain>
    </source>
</reference>
<keyword evidence="2" id="KW-0472">Membrane</keyword>